<name>A0AB33JZG6_9ACTN</name>
<accession>A0AB33JZG6</accession>
<dbReference type="AlphaFoldDB" id="A0AB33JZG6"/>
<protein>
    <recommendedName>
        <fullName evidence="2">Radical SAM protein</fullName>
    </recommendedName>
</protein>
<dbReference type="EMBL" id="AP035881">
    <property type="protein sequence ID" value="BFP46674.1"/>
    <property type="molecule type" value="Genomic_DNA"/>
</dbReference>
<dbReference type="InterPro" id="IPR058240">
    <property type="entry name" value="rSAM_sf"/>
</dbReference>
<gene>
    <name evidence="1" type="ORF">KCMC57_30420</name>
</gene>
<dbReference type="RefSeq" id="WP_407989069.1">
    <property type="nucleotide sequence ID" value="NZ_AP035881.2"/>
</dbReference>
<evidence type="ECO:0000313" key="1">
    <source>
        <dbReference type="EMBL" id="BFP46674.1"/>
    </source>
</evidence>
<dbReference type="SUPFAM" id="SSF102114">
    <property type="entry name" value="Radical SAM enzymes"/>
    <property type="match status" value="1"/>
</dbReference>
<sequence>MSSRTDRAARFNLNLTGLDKVRIEEVFRLGVLRDGIQLTTTDIRFPILGQVVPRIEIQISGPDFLKKVTVRANQESPFIFDGDQLTAVINKQPYAVACAQFVDGDRAPTGMYNFGLLRENGVRSFVFDYHTYCAYSCDFCFKESEWEVLAVQGSASGNYRANFDTCLTYVEDNAEDFRTKYDIVWLCTGSITNEALELDRHRRIATALRRVGYAEGIYVSQVIPTGLRNEPTRRRAYLEALREAGVSRFNSGVEIVGEEYRKRYIHGYKSTLTFQDYTDVFADAVQVFGHHEVGSCLLAGIEPAEDTLRGLETIADLGVVPSPTVLTPFVVKQHDITFQYDLDGLIDVHVAFNRIIERHQLPVFSGVFSLA</sequence>
<reference evidence="1" key="1">
    <citation type="submission" date="2024-07" db="EMBL/GenBank/DDBJ databases">
        <title>Complete genome sequences of cellulolytic bacteria, Kitasatospora sp. CMC57 and Streptomyces sp. CMC78, isolated from Japanese agricultural soil.</title>
        <authorList>
            <person name="Hashimoto T."/>
            <person name="Ito M."/>
            <person name="Iwamoto M."/>
            <person name="Fukahori D."/>
            <person name="Shoda T."/>
            <person name="Sakoda M."/>
            <person name="Morohoshi T."/>
            <person name="Mitsuboshi M."/>
            <person name="Nishizawa T."/>
        </authorList>
    </citation>
    <scope>NUCLEOTIDE SEQUENCE</scope>
    <source>
        <strain evidence="1">CMC57</strain>
    </source>
</reference>
<proteinExistence type="predicted"/>
<evidence type="ECO:0008006" key="2">
    <source>
        <dbReference type="Google" id="ProtNLM"/>
    </source>
</evidence>
<organism evidence="1">
    <name type="scientific">Kitasatospora sp. CMC57</name>
    <dbReference type="NCBI Taxonomy" id="3231513"/>
    <lineage>
        <taxon>Bacteria</taxon>
        <taxon>Bacillati</taxon>
        <taxon>Actinomycetota</taxon>
        <taxon>Actinomycetes</taxon>
        <taxon>Kitasatosporales</taxon>
        <taxon>Streptomycetaceae</taxon>
        <taxon>Kitasatospora</taxon>
    </lineage>
</organism>